<accession>A0A6P1EAN6</accession>
<dbReference type="AlphaFoldDB" id="A0A6P1EAN6"/>
<evidence type="ECO:0000313" key="7">
    <source>
        <dbReference type="EMBL" id="QHB51204.1"/>
    </source>
</evidence>
<feature type="transmembrane region" description="Helical" evidence="6">
    <location>
        <begin position="177"/>
        <end position="200"/>
    </location>
</feature>
<dbReference type="PANTHER" id="PTHR19432:SF35">
    <property type="entry name" value="SOLUTE CARRIER FAMILY 45 MEMBER 3 ISOFORM X1"/>
    <property type="match status" value="1"/>
</dbReference>
<feature type="transmembrane region" description="Helical" evidence="6">
    <location>
        <begin position="100"/>
        <end position="118"/>
    </location>
</feature>
<feature type="transmembrane region" description="Helical" evidence="6">
    <location>
        <begin position="26"/>
        <end position="48"/>
    </location>
</feature>
<name>A0A6P1EAN6_LENHI</name>
<keyword evidence="5 6" id="KW-0472">Membrane</keyword>
<sequence>MKIASNTDDQTVTQKAVSKVSNHLPLLSKTTIFAMTFGFFGVNMAFALQQSQLGRIFQTIGTDPNKLGFFFILPPLAGMVIQPLIGKYSDRTWNRFGRRMPYLLIGAPAAAIVLILLPNAGSFGFGYGSAAALWFAAVATLFMDLTSNVCMQPFKMVIGDMVNEDQKDLAWSWQQSFSNLGGVVAALIPFVLAFIGIPNVAAKGEVPLTVRIAFYMAAGVLLITSALTIIKVHEYNPEKYAAYHGIDVNQKDDQPGLLQLLKDAPKIFWEISVVQFFTWFAILYSWTYATGAISLNVWHTSNPSSIGYQAAGNWFGVLTCIQSVAAVLWGLLVQSRTKPSHRKFWYQFGLAAGAIGFISIFFIHSKYLLIIPFVLIGITYLVMNTQPFSLLTEALNGKHEGSYLGLFNCSICLPQIVASIASFWIFPLVDHSMPGMFLVGGISLILATFSVRLIHSKFD</sequence>
<feature type="transmembrane region" description="Helical" evidence="6">
    <location>
        <begin position="344"/>
        <end position="363"/>
    </location>
</feature>
<keyword evidence="2" id="KW-0813">Transport</keyword>
<feature type="transmembrane region" description="Helical" evidence="6">
    <location>
        <begin position="306"/>
        <end position="332"/>
    </location>
</feature>
<evidence type="ECO:0000256" key="5">
    <source>
        <dbReference type="ARBA" id="ARBA00023136"/>
    </source>
</evidence>
<organism evidence="7 8">
    <name type="scientific">Lentilactobacillus hilgardii</name>
    <name type="common">Lactobacillus hilgardii</name>
    <dbReference type="NCBI Taxonomy" id="1588"/>
    <lineage>
        <taxon>Bacteria</taxon>
        <taxon>Bacillati</taxon>
        <taxon>Bacillota</taxon>
        <taxon>Bacilli</taxon>
        <taxon>Lactobacillales</taxon>
        <taxon>Lactobacillaceae</taxon>
        <taxon>Lentilactobacillus</taxon>
    </lineage>
</organism>
<dbReference type="Gene3D" id="1.20.1250.20">
    <property type="entry name" value="MFS general substrate transporter like domains"/>
    <property type="match status" value="1"/>
</dbReference>
<feature type="transmembrane region" description="Helical" evidence="6">
    <location>
        <begin position="432"/>
        <end position="454"/>
    </location>
</feature>
<dbReference type="GO" id="GO:0022857">
    <property type="term" value="F:transmembrane transporter activity"/>
    <property type="evidence" value="ECO:0007669"/>
    <property type="project" value="InterPro"/>
</dbReference>
<dbReference type="RefSeq" id="WP_003552102.1">
    <property type="nucleotide sequence ID" value="NZ_CABKOL010000106.1"/>
</dbReference>
<gene>
    <name evidence="7" type="ORF">GQR93_02675</name>
</gene>
<dbReference type="Pfam" id="PF07690">
    <property type="entry name" value="MFS_1"/>
    <property type="match status" value="1"/>
</dbReference>
<feature type="transmembrane region" description="Helical" evidence="6">
    <location>
        <begin position="212"/>
        <end position="230"/>
    </location>
</feature>
<dbReference type="SUPFAM" id="SSF103473">
    <property type="entry name" value="MFS general substrate transporter"/>
    <property type="match status" value="1"/>
</dbReference>
<dbReference type="EMBL" id="CP047121">
    <property type="protein sequence ID" value="QHB51204.1"/>
    <property type="molecule type" value="Genomic_DNA"/>
</dbReference>
<dbReference type="GO" id="GO:0005886">
    <property type="term" value="C:plasma membrane"/>
    <property type="evidence" value="ECO:0007669"/>
    <property type="project" value="UniProtKB-SubCell"/>
</dbReference>
<evidence type="ECO:0000256" key="3">
    <source>
        <dbReference type="ARBA" id="ARBA00022692"/>
    </source>
</evidence>
<proteinExistence type="predicted"/>
<evidence type="ECO:0000256" key="1">
    <source>
        <dbReference type="ARBA" id="ARBA00004651"/>
    </source>
</evidence>
<dbReference type="InterPro" id="IPR036259">
    <property type="entry name" value="MFS_trans_sf"/>
</dbReference>
<dbReference type="InterPro" id="IPR011701">
    <property type="entry name" value="MFS"/>
</dbReference>
<evidence type="ECO:0000256" key="6">
    <source>
        <dbReference type="SAM" id="Phobius"/>
    </source>
</evidence>
<evidence type="ECO:0000256" key="4">
    <source>
        <dbReference type="ARBA" id="ARBA00022989"/>
    </source>
</evidence>
<evidence type="ECO:0000256" key="2">
    <source>
        <dbReference type="ARBA" id="ARBA00022448"/>
    </source>
</evidence>
<dbReference type="CDD" id="cd17313">
    <property type="entry name" value="MFS_SLC45_SUC"/>
    <property type="match status" value="1"/>
</dbReference>
<comment type="subcellular location">
    <subcellularLocation>
        <location evidence="1">Cell membrane</location>
        <topology evidence="1">Multi-pass membrane protein</topology>
    </subcellularLocation>
</comment>
<keyword evidence="3 6" id="KW-0812">Transmembrane</keyword>
<dbReference type="PANTHER" id="PTHR19432">
    <property type="entry name" value="SUGAR TRANSPORTER"/>
    <property type="match status" value="1"/>
</dbReference>
<feature type="transmembrane region" description="Helical" evidence="6">
    <location>
        <begin position="68"/>
        <end position="88"/>
    </location>
</feature>
<dbReference type="Proteomes" id="UP000465035">
    <property type="component" value="Chromosome"/>
</dbReference>
<dbReference type="GeneID" id="69057263"/>
<feature type="transmembrane region" description="Helical" evidence="6">
    <location>
        <begin position="403"/>
        <end position="426"/>
    </location>
</feature>
<reference evidence="7 8" key="1">
    <citation type="submission" date="2019-12" db="EMBL/GenBank/DDBJ databases">
        <title>Lactobacillus hilgardii FLUB.</title>
        <authorList>
            <person name="Gustaw K."/>
        </authorList>
    </citation>
    <scope>NUCLEOTIDE SEQUENCE [LARGE SCALE GENOMIC DNA]</scope>
    <source>
        <strain evidence="7 8">FLUB</strain>
    </source>
</reference>
<evidence type="ECO:0000313" key="8">
    <source>
        <dbReference type="Proteomes" id="UP000465035"/>
    </source>
</evidence>
<keyword evidence="4 6" id="KW-1133">Transmembrane helix</keyword>
<feature type="transmembrane region" description="Helical" evidence="6">
    <location>
        <begin position="369"/>
        <end position="391"/>
    </location>
</feature>
<feature type="transmembrane region" description="Helical" evidence="6">
    <location>
        <begin position="124"/>
        <end position="146"/>
    </location>
</feature>
<protein>
    <submittedName>
        <fullName evidence="7">MFS transporter</fullName>
    </submittedName>
</protein>
<feature type="transmembrane region" description="Helical" evidence="6">
    <location>
        <begin position="267"/>
        <end position="286"/>
    </location>
</feature>